<keyword evidence="2" id="KW-0418">Kinase</keyword>
<dbReference type="InterPro" id="IPR002575">
    <property type="entry name" value="Aminoglycoside_PTrfase"/>
</dbReference>
<accession>A0A162K556</accession>
<evidence type="ECO:0000313" key="3">
    <source>
        <dbReference type="Proteomes" id="UP000076874"/>
    </source>
</evidence>
<dbReference type="AlphaFoldDB" id="A0A162K556"/>
<feature type="domain" description="Aminoglycoside phosphotransferase" evidence="1">
    <location>
        <begin position="66"/>
        <end position="309"/>
    </location>
</feature>
<dbReference type="Gene3D" id="3.90.1200.10">
    <property type="match status" value="1"/>
</dbReference>
<dbReference type="Proteomes" id="UP000076874">
    <property type="component" value="Unassembled WGS sequence"/>
</dbReference>
<reference evidence="2 3" key="1">
    <citation type="journal article" date="2016" name="Genome Biol. Evol.">
        <title>Divergent and convergent evolution of fungal pathogenicity.</title>
        <authorList>
            <person name="Shang Y."/>
            <person name="Xiao G."/>
            <person name="Zheng P."/>
            <person name="Cen K."/>
            <person name="Zhan S."/>
            <person name="Wang C."/>
        </authorList>
    </citation>
    <scope>NUCLEOTIDE SEQUENCE [LARGE SCALE GENOMIC DNA]</scope>
    <source>
        <strain evidence="2 3">RCEF 264</strain>
    </source>
</reference>
<organism evidence="2 3">
    <name type="scientific">Niveomyces insectorum RCEF 264</name>
    <dbReference type="NCBI Taxonomy" id="1081102"/>
    <lineage>
        <taxon>Eukaryota</taxon>
        <taxon>Fungi</taxon>
        <taxon>Dikarya</taxon>
        <taxon>Ascomycota</taxon>
        <taxon>Pezizomycotina</taxon>
        <taxon>Sordariomycetes</taxon>
        <taxon>Hypocreomycetidae</taxon>
        <taxon>Hypocreales</taxon>
        <taxon>Cordycipitaceae</taxon>
        <taxon>Niveomyces</taxon>
    </lineage>
</organism>
<dbReference type="OrthoDB" id="5412996at2759"/>
<dbReference type="InterPro" id="IPR051678">
    <property type="entry name" value="AGP_Transferase"/>
</dbReference>
<sequence length="474" mass="53908">MDVDKNLSELARSRAYLHYVHLFAREKDMAAWVTEFHPDGLACEVETIWIHGSYNICKPVLFSNGEKWMVRFPRRGKTGAKHLDDKVASEVAALRLLRERTDIPVPEVKAWGTARENRLGTGPFIMEEFIVGEPLHRILSDPASGSDLLRESLGDDAIDIIYRQLARFMLQIFQIDFHEIGSLADQTPRTQPPLTMAGNEISCLAGVDVLRPRSEAFSTRTYMQHLVEQHWQQFAKQRNSVEDDESGKANYIFHHVLRSLVDRHVWPDYDAGPFKLICDDFGPGNMLVNNRQELKIVGVLDLEWSYQGPAQLLATVPWWLLQERPNVWDHTAALRDRFRRAAATFQRILAEEEARMMPADQQPRGSLAALVERSATDGSMWLHMVLRGFFVDHEDFPAVELRGCTPDWAVLAAQVRAPAMQAFLAAKRRDRAAYEADTKALASYVSKERDGSIMPDELIAAIESLYDRRGIQTG</sequence>
<evidence type="ECO:0000313" key="2">
    <source>
        <dbReference type="EMBL" id="OAA53478.1"/>
    </source>
</evidence>
<name>A0A162K556_9HYPO</name>
<dbReference type="GO" id="GO:0016301">
    <property type="term" value="F:kinase activity"/>
    <property type="evidence" value="ECO:0007669"/>
    <property type="project" value="UniProtKB-KW"/>
</dbReference>
<gene>
    <name evidence="2" type="ORF">SPI_09406</name>
</gene>
<keyword evidence="3" id="KW-1185">Reference proteome</keyword>
<protein>
    <submittedName>
        <fullName evidence="2">Protein kinase-like domain protein</fullName>
    </submittedName>
</protein>
<proteinExistence type="predicted"/>
<comment type="caution">
    <text evidence="2">The sequence shown here is derived from an EMBL/GenBank/DDBJ whole genome shotgun (WGS) entry which is preliminary data.</text>
</comment>
<dbReference type="SUPFAM" id="SSF56112">
    <property type="entry name" value="Protein kinase-like (PK-like)"/>
    <property type="match status" value="1"/>
</dbReference>
<dbReference type="InterPro" id="IPR011009">
    <property type="entry name" value="Kinase-like_dom_sf"/>
</dbReference>
<evidence type="ECO:0000259" key="1">
    <source>
        <dbReference type="Pfam" id="PF01636"/>
    </source>
</evidence>
<keyword evidence="2" id="KW-0808">Transferase</keyword>
<dbReference type="Pfam" id="PF01636">
    <property type="entry name" value="APH"/>
    <property type="match status" value="1"/>
</dbReference>
<dbReference type="Gene3D" id="3.30.200.20">
    <property type="entry name" value="Phosphorylase Kinase, domain 1"/>
    <property type="match status" value="1"/>
</dbReference>
<dbReference type="PANTHER" id="PTHR21310:SF37">
    <property type="entry name" value="AMINOGLYCOSIDE PHOSPHOTRANSFERASE DOMAIN-CONTAINING PROTEIN"/>
    <property type="match status" value="1"/>
</dbReference>
<dbReference type="PANTHER" id="PTHR21310">
    <property type="entry name" value="AMINOGLYCOSIDE PHOSPHOTRANSFERASE-RELATED-RELATED"/>
    <property type="match status" value="1"/>
</dbReference>
<dbReference type="EMBL" id="AZHD01000029">
    <property type="protein sequence ID" value="OAA53478.1"/>
    <property type="molecule type" value="Genomic_DNA"/>
</dbReference>